<gene>
    <name evidence="2" type="ORF">G5714_016438</name>
</gene>
<evidence type="ECO:0000313" key="3">
    <source>
        <dbReference type="Proteomes" id="UP000579812"/>
    </source>
</evidence>
<sequence>MYHQGGEQCLPESLACVDEEAEWEWERSSSFERQRSADMATKAAVLNPLQEAYHMEVAHYTLSAAQIIWAGARWTREVLAHTQADVNHMLHQLQKMTVTQAELSWDNRCPKRFLGALLGAVAAVGTLFNIVMNTANAVNLAIVRRHVGKIQAEMPEIQQQLLLQSHTLQTFGKSLNGTITILNTHSTLLNQTIKSINKLFSIVQNDLAQTQLLTTLMTDMLREVSSLIDNLAMGRIPHYLIPLNLVQNILASATMGPASPIQTHLAFSLGSAIPLYVDPEAGDLAFLLSLPIIDSNNIYLLKDVVNVGFWQGNTYVKIHTPEVVAYHDNNEQLYLAPNLAN</sequence>
<keyword evidence="1" id="KW-0472">Membrane</keyword>
<dbReference type="EMBL" id="JAAMOB010000016">
    <property type="protein sequence ID" value="KAF4103555.1"/>
    <property type="molecule type" value="Genomic_DNA"/>
</dbReference>
<keyword evidence="1" id="KW-0812">Transmembrane</keyword>
<dbReference type="Proteomes" id="UP000579812">
    <property type="component" value="Unassembled WGS sequence"/>
</dbReference>
<accession>A0A7J6CAC2</accession>
<proteinExistence type="predicted"/>
<evidence type="ECO:0000256" key="1">
    <source>
        <dbReference type="SAM" id="Phobius"/>
    </source>
</evidence>
<keyword evidence="3" id="KW-1185">Reference proteome</keyword>
<comment type="caution">
    <text evidence="2">The sequence shown here is derived from an EMBL/GenBank/DDBJ whole genome shotgun (WGS) entry which is preliminary data.</text>
</comment>
<reference evidence="2 3" key="1">
    <citation type="submission" date="2020-04" db="EMBL/GenBank/DDBJ databases">
        <title>Chromosome-level genome assembly of a cyprinid fish Onychostoma macrolepis by integration of Nanopore Sequencing, Bionano and Hi-C technology.</title>
        <authorList>
            <person name="Wang D."/>
        </authorList>
    </citation>
    <scope>NUCLEOTIDE SEQUENCE [LARGE SCALE GENOMIC DNA]</scope>
    <source>
        <strain evidence="2">SWU-2019</strain>
        <tissue evidence="2">Muscle</tissue>
    </source>
</reference>
<dbReference type="AlphaFoldDB" id="A0A7J6CAC2"/>
<protein>
    <submittedName>
        <fullName evidence="2">Uncharacterized protein</fullName>
    </submittedName>
</protein>
<organism evidence="2 3">
    <name type="scientific">Onychostoma macrolepis</name>
    <dbReference type="NCBI Taxonomy" id="369639"/>
    <lineage>
        <taxon>Eukaryota</taxon>
        <taxon>Metazoa</taxon>
        <taxon>Chordata</taxon>
        <taxon>Craniata</taxon>
        <taxon>Vertebrata</taxon>
        <taxon>Euteleostomi</taxon>
        <taxon>Actinopterygii</taxon>
        <taxon>Neopterygii</taxon>
        <taxon>Teleostei</taxon>
        <taxon>Ostariophysi</taxon>
        <taxon>Cypriniformes</taxon>
        <taxon>Cyprinidae</taxon>
        <taxon>Acrossocheilinae</taxon>
        <taxon>Onychostoma</taxon>
    </lineage>
</organism>
<name>A0A7J6CAC2_9TELE</name>
<evidence type="ECO:0000313" key="2">
    <source>
        <dbReference type="EMBL" id="KAF4103555.1"/>
    </source>
</evidence>
<feature type="transmembrane region" description="Helical" evidence="1">
    <location>
        <begin position="113"/>
        <end position="132"/>
    </location>
</feature>
<keyword evidence="1" id="KW-1133">Transmembrane helix</keyword>